<name>A0A9W8R5N0_9HYPO</name>
<dbReference type="InterPro" id="IPR036691">
    <property type="entry name" value="Endo/exonu/phosph_ase_sf"/>
</dbReference>
<sequence length="254" mass="29368">MELVTKPGTITYSNSEDTSKRSSTLDLTFVSERIRHTVALCEPIEPPGFTSDHRIIETLIGLRLDREHKTRRCWDKVTAKRFQQHLVPHLPPGDYPVETEDDIDHYFTKIGEALTRTMISCVPQETCGRRRKPPTVLHQIHRTIARLEDLQKTSQMTEHQDPVPPEEEIRRRIQKLEGKSWHLFTERRSDTLRKAYGLAKLARKLKQPQEGCHVPPLLHDGKYIHDDKGKTDAFVKVIFRANDDNNLTTLIPSS</sequence>
<dbReference type="Gene3D" id="3.60.10.10">
    <property type="entry name" value="Endonuclease/exonuclease/phosphatase"/>
    <property type="match status" value="1"/>
</dbReference>
<accession>A0A9W8R5N0</accession>
<evidence type="ECO:0008006" key="3">
    <source>
        <dbReference type="Google" id="ProtNLM"/>
    </source>
</evidence>
<protein>
    <recommendedName>
        <fullName evidence="3">Endonuclease/exonuclease/phosphatase domain-containing protein</fullName>
    </recommendedName>
</protein>
<reference evidence="1" key="1">
    <citation type="submission" date="2022-09" db="EMBL/GenBank/DDBJ databases">
        <title>Fusarium specimens isolated from Avocado Roots.</title>
        <authorList>
            <person name="Stajich J."/>
            <person name="Roper C."/>
            <person name="Heimlech-Rivalta G."/>
        </authorList>
    </citation>
    <scope>NUCLEOTIDE SEQUENCE</scope>
    <source>
        <strain evidence="1">A02</strain>
    </source>
</reference>
<dbReference type="EMBL" id="JAOQAV010000014">
    <property type="protein sequence ID" value="KAJ4188766.1"/>
    <property type="molecule type" value="Genomic_DNA"/>
</dbReference>
<comment type="caution">
    <text evidence="1">The sequence shown here is derived from an EMBL/GenBank/DDBJ whole genome shotgun (WGS) entry which is preliminary data.</text>
</comment>
<dbReference type="Proteomes" id="UP001152087">
    <property type="component" value="Unassembled WGS sequence"/>
</dbReference>
<dbReference type="AlphaFoldDB" id="A0A9W8R5N0"/>
<gene>
    <name evidence="1" type="ORF">NW755_006256</name>
</gene>
<proteinExistence type="predicted"/>
<organism evidence="1 2">
    <name type="scientific">Fusarium falciforme</name>
    <dbReference type="NCBI Taxonomy" id="195108"/>
    <lineage>
        <taxon>Eukaryota</taxon>
        <taxon>Fungi</taxon>
        <taxon>Dikarya</taxon>
        <taxon>Ascomycota</taxon>
        <taxon>Pezizomycotina</taxon>
        <taxon>Sordariomycetes</taxon>
        <taxon>Hypocreomycetidae</taxon>
        <taxon>Hypocreales</taxon>
        <taxon>Nectriaceae</taxon>
        <taxon>Fusarium</taxon>
        <taxon>Fusarium solani species complex</taxon>
    </lineage>
</organism>
<keyword evidence="2" id="KW-1185">Reference proteome</keyword>
<evidence type="ECO:0000313" key="1">
    <source>
        <dbReference type="EMBL" id="KAJ4188766.1"/>
    </source>
</evidence>
<evidence type="ECO:0000313" key="2">
    <source>
        <dbReference type="Proteomes" id="UP001152087"/>
    </source>
</evidence>